<dbReference type="OrthoDB" id="7699970at2"/>
<evidence type="ECO:0000313" key="5">
    <source>
        <dbReference type="Proteomes" id="UP000248925"/>
    </source>
</evidence>
<name>A0A2W4CEH2_9HYPH</name>
<feature type="signal peptide" evidence="2">
    <location>
        <begin position="1"/>
        <end position="24"/>
    </location>
</feature>
<sequence length="444" mass="47625">MRLLSIVLSIFGFLFATSAGNAAAQPFARATVTTVGPIIPGQQINLAVDVFAPNFFTSPPQLPLFDIPNAVVTLPEQRGQNMVETIDGVQYSGIRHVYAIVPQAEGNFSLPPAAITFSYADENAAPVRASVTLPATTFSVSGLPGGRQTSPTFAAENLTISQSLDRDPATLKVGETIVRRVTIFAQNTQAMMIPALSFVAPVGASIYQQTPAIADGVKDTDGQSGSSRTSSVTYVVNTTGTLEIPAVSLEWFDTKTHAMQTSSTPAVTVTVAAAPAPSDAIAPTLEDGTPKSAAIANKRNLVIAGLLAAVLLGSVVVLRLLLPRLRNQMERILDARRQTESSYFNALLATLKHDDPAATYRALDSWSRKAGFRILTDWRATIVDAELETQVDALERKLFDRPKTTDEAVDVSKLKGSLKRSRRLARRSRQVVRSRAGMLPDLNP</sequence>
<feature type="domain" description="DUF7939" evidence="3">
    <location>
        <begin position="341"/>
        <end position="403"/>
    </location>
</feature>
<evidence type="ECO:0000256" key="2">
    <source>
        <dbReference type="SAM" id="SignalP"/>
    </source>
</evidence>
<accession>A0A2W4CEH2</accession>
<evidence type="ECO:0000256" key="1">
    <source>
        <dbReference type="SAM" id="Phobius"/>
    </source>
</evidence>
<reference evidence="4 5" key="1">
    <citation type="journal article" date="2018" name="Sci. Rep.">
        <title>Rhizobium tumorigenes sp. nov., a novel plant tumorigenic bacterium isolated from cane gall tumors on thornless blackberry.</title>
        <authorList>
            <person name="Kuzmanovi N."/>
            <person name="Smalla K."/>
            <person name="Gronow S."/>
            <person name="PuBawska J."/>
        </authorList>
    </citation>
    <scope>NUCLEOTIDE SEQUENCE [LARGE SCALE GENOMIC DNA]</scope>
    <source>
        <strain evidence="4 5">CCBAU 85046</strain>
    </source>
</reference>
<gene>
    <name evidence="4" type="ORF">CPY51_20890</name>
</gene>
<keyword evidence="5" id="KW-1185">Reference proteome</keyword>
<keyword evidence="1" id="KW-0472">Membrane</keyword>
<dbReference type="Pfam" id="PF25607">
    <property type="entry name" value="DUF7939"/>
    <property type="match status" value="1"/>
</dbReference>
<keyword evidence="1" id="KW-1133">Transmembrane helix</keyword>
<dbReference type="Proteomes" id="UP000248925">
    <property type="component" value="Unassembled WGS sequence"/>
</dbReference>
<dbReference type="EMBL" id="PCDP01000040">
    <property type="protein sequence ID" value="PZM11221.1"/>
    <property type="molecule type" value="Genomic_DNA"/>
</dbReference>
<dbReference type="RefSeq" id="WP_111162157.1">
    <property type="nucleotide sequence ID" value="NZ_PCDP01000040.1"/>
</dbReference>
<evidence type="ECO:0000313" key="4">
    <source>
        <dbReference type="EMBL" id="PZM11221.1"/>
    </source>
</evidence>
<protein>
    <recommendedName>
        <fullName evidence="3">DUF7939 domain-containing protein</fullName>
    </recommendedName>
</protein>
<feature type="chain" id="PRO_5015905241" description="DUF7939 domain-containing protein" evidence="2">
    <location>
        <begin position="25"/>
        <end position="444"/>
    </location>
</feature>
<dbReference type="PANTHER" id="PTHR40940">
    <property type="entry name" value="PROTEIN BATD-RELATED"/>
    <property type="match status" value="1"/>
</dbReference>
<feature type="transmembrane region" description="Helical" evidence="1">
    <location>
        <begin position="301"/>
        <end position="322"/>
    </location>
</feature>
<keyword evidence="2" id="KW-0732">Signal</keyword>
<proteinExistence type="predicted"/>
<dbReference type="AlphaFoldDB" id="A0A2W4CEH2"/>
<comment type="caution">
    <text evidence="4">The sequence shown here is derived from an EMBL/GenBank/DDBJ whole genome shotgun (WGS) entry which is preliminary data.</text>
</comment>
<organism evidence="4 5">
    <name type="scientific">Rhizobium tubonense</name>
    <dbReference type="NCBI Taxonomy" id="484088"/>
    <lineage>
        <taxon>Bacteria</taxon>
        <taxon>Pseudomonadati</taxon>
        <taxon>Pseudomonadota</taxon>
        <taxon>Alphaproteobacteria</taxon>
        <taxon>Hyphomicrobiales</taxon>
        <taxon>Rhizobiaceae</taxon>
        <taxon>Rhizobium/Agrobacterium group</taxon>
        <taxon>Rhizobium</taxon>
    </lineage>
</organism>
<dbReference type="PANTHER" id="PTHR40940:SF1">
    <property type="entry name" value="PROTEIN BATD"/>
    <property type="match status" value="1"/>
</dbReference>
<dbReference type="InterPro" id="IPR057699">
    <property type="entry name" value="DUF7939"/>
</dbReference>
<dbReference type="InterPro" id="IPR025738">
    <property type="entry name" value="BatD"/>
</dbReference>
<keyword evidence="1" id="KW-0812">Transmembrane</keyword>
<evidence type="ECO:0000259" key="3">
    <source>
        <dbReference type="Pfam" id="PF25607"/>
    </source>
</evidence>
<dbReference type="Pfam" id="PF13584">
    <property type="entry name" value="BatD"/>
    <property type="match status" value="1"/>
</dbReference>